<dbReference type="KEGG" id="ppis:B1L02_16755"/>
<reference evidence="2 3" key="1">
    <citation type="submission" date="2018-08" db="EMBL/GenBank/DDBJ databases">
        <title>Whole Genome Sequences of Two Pseudoalteromonas piscicida Strains, DE1-A and DE2-A, which Exhibit Strong Antibacterial Activity against Vibrio vulnificus.</title>
        <authorList>
            <person name="Richards G.P."/>
            <person name="Needleman D.S."/>
            <person name="Watson M.A."/>
            <person name="Polson S.W."/>
        </authorList>
    </citation>
    <scope>NUCLEOTIDE SEQUENCE [LARGE SCALE GENOMIC DNA]</scope>
    <source>
        <strain evidence="2 3">DE2-A</strain>
    </source>
</reference>
<protein>
    <submittedName>
        <fullName evidence="2">Uncharacterized protein</fullName>
    </submittedName>
</protein>
<evidence type="ECO:0000256" key="1">
    <source>
        <dbReference type="SAM" id="MobiDB-lite"/>
    </source>
</evidence>
<feature type="region of interest" description="Disordered" evidence="1">
    <location>
        <begin position="1"/>
        <end position="28"/>
    </location>
</feature>
<feature type="compositionally biased region" description="Polar residues" evidence="1">
    <location>
        <begin position="8"/>
        <end position="28"/>
    </location>
</feature>
<proteinExistence type="predicted"/>
<gene>
    <name evidence="2" type="ORF">D0511_16825</name>
</gene>
<evidence type="ECO:0000313" key="2">
    <source>
        <dbReference type="EMBL" id="AXR03558.1"/>
    </source>
</evidence>
<dbReference type="AlphaFoldDB" id="A0AAD0W635"/>
<organism evidence="2 3">
    <name type="scientific">Pseudoalteromonas piscicida</name>
    <dbReference type="NCBI Taxonomy" id="43662"/>
    <lineage>
        <taxon>Bacteria</taxon>
        <taxon>Pseudomonadati</taxon>
        <taxon>Pseudomonadota</taxon>
        <taxon>Gammaproteobacteria</taxon>
        <taxon>Alteromonadales</taxon>
        <taxon>Pseudoalteromonadaceae</taxon>
        <taxon>Pseudoalteromonas</taxon>
    </lineage>
</organism>
<dbReference type="RefSeq" id="WP_088531934.1">
    <property type="nucleotide sequence ID" value="NZ_CP021646.1"/>
</dbReference>
<dbReference type="Proteomes" id="UP000258102">
    <property type="component" value="Chromosome 1"/>
</dbReference>
<name>A0AAD0W635_PSEO7</name>
<evidence type="ECO:0000313" key="3">
    <source>
        <dbReference type="Proteomes" id="UP000258102"/>
    </source>
</evidence>
<sequence length="276" mass="28997">MGSKSRSRSSQTTHNTSTSLGVQGDNNGYITNGDGNTYNITQTDHGLVGAIESLGADMMAANIAGFDYASDLARDGFDYSSQVNRDSLEFAGGAMTDAMVFGERALTQVSDTASNAMLFGENAMAHTSDIAADSIQAQSALSRDVIAENSDLAREMMTISAGISSDVVGFAGDTIDTTVSALDGANARMSDVAIYSMDNASNLAKDLGLQFMESTSKAQETFNDQTLLAHKQALQFADHASRSDGQQLAISTNKTMMYVMLGLGGMSMAVAMMRAS</sequence>
<accession>A0AAD0W635</accession>
<dbReference type="EMBL" id="CP031761">
    <property type="protein sequence ID" value="AXR03558.1"/>
    <property type="molecule type" value="Genomic_DNA"/>
</dbReference>